<dbReference type="FunFam" id="3.40.30.10:FF:000012">
    <property type="entry name" value="Monothiol glutaredoxin"/>
    <property type="match status" value="1"/>
</dbReference>
<dbReference type="GO" id="GO:0005829">
    <property type="term" value="C:cytosol"/>
    <property type="evidence" value="ECO:0007669"/>
    <property type="project" value="TreeGrafter"/>
</dbReference>
<dbReference type="Pfam" id="PF00462">
    <property type="entry name" value="Glutaredoxin"/>
    <property type="match status" value="2"/>
</dbReference>
<keyword evidence="1" id="KW-0479">Metal-binding</keyword>
<feature type="domain" description="Glutaredoxin" evidence="5">
    <location>
        <begin position="241"/>
        <end position="305"/>
    </location>
</feature>
<dbReference type="InterPro" id="IPR002109">
    <property type="entry name" value="Glutaredoxin"/>
</dbReference>
<evidence type="ECO:0000256" key="1">
    <source>
        <dbReference type="ARBA" id="ARBA00022723"/>
    </source>
</evidence>
<dbReference type="GO" id="GO:0046872">
    <property type="term" value="F:metal ion binding"/>
    <property type="evidence" value="ECO:0007669"/>
    <property type="project" value="UniProtKB-KW"/>
</dbReference>
<dbReference type="PANTHER" id="PTHR10293">
    <property type="entry name" value="GLUTAREDOXIN FAMILY MEMBER"/>
    <property type="match status" value="1"/>
</dbReference>
<keyword evidence="3" id="KW-0411">Iron-sulfur</keyword>
<dbReference type="GO" id="GO:0051536">
    <property type="term" value="F:iron-sulfur cluster binding"/>
    <property type="evidence" value="ECO:0007669"/>
    <property type="project" value="UniProtKB-KW"/>
</dbReference>
<dbReference type="InterPro" id="IPR036249">
    <property type="entry name" value="Thioredoxin-like_sf"/>
</dbReference>
<dbReference type="GO" id="GO:0006879">
    <property type="term" value="P:intracellular iron ion homeostasis"/>
    <property type="evidence" value="ECO:0007669"/>
    <property type="project" value="TreeGrafter"/>
</dbReference>
<dbReference type="CDD" id="cd03028">
    <property type="entry name" value="GRX_PICOT_like"/>
    <property type="match status" value="2"/>
</dbReference>
<dbReference type="InterPro" id="IPR033658">
    <property type="entry name" value="GRX_PICOT-like"/>
</dbReference>
<proteinExistence type="predicted"/>
<evidence type="ECO:0000313" key="7">
    <source>
        <dbReference type="Proteomes" id="UP000324585"/>
    </source>
</evidence>
<reference evidence="7" key="1">
    <citation type="journal article" date="2019" name="Nat. Commun.">
        <title>Expansion of phycobilisome linker gene families in mesophilic red algae.</title>
        <authorList>
            <person name="Lee J."/>
            <person name="Kim D."/>
            <person name="Bhattacharya D."/>
            <person name="Yoon H.S."/>
        </authorList>
    </citation>
    <scope>NUCLEOTIDE SEQUENCE [LARGE SCALE GENOMIC DNA]</scope>
    <source>
        <strain evidence="7">CCMP 1328</strain>
    </source>
</reference>
<gene>
    <name evidence="6" type="ORF">FVE85_5128</name>
</gene>
<keyword evidence="7" id="KW-1185">Reference proteome</keyword>
<feature type="domain" description="Thioredoxin" evidence="4">
    <location>
        <begin position="10"/>
        <end position="105"/>
    </location>
</feature>
<dbReference type="PROSITE" id="PS51354">
    <property type="entry name" value="GLUTAREDOXIN_2"/>
    <property type="match status" value="2"/>
</dbReference>
<comment type="caution">
    <text evidence="6">The sequence shown here is derived from an EMBL/GenBank/DDBJ whole genome shotgun (WGS) entry which is preliminary data.</text>
</comment>
<evidence type="ECO:0000259" key="4">
    <source>
        <dbReference type="Pfam" id="PF00085"/>
    </source>
</evidence>
<dbReference type="OrthoDB" id="5349at2759"/>
<dbReference type="OMA" id="FKNTIYN"/>
<name>A0A5J4Z3L9_PORPP</name>
<evidence type="ECO:0000256" key="3">
    <source>
        <dbReference type="ARBA" id="ARBA00023014"/>
    </source>
</evidence>
<dbReference type="Pfam" id="PF00085">
    <property type="entry name" value="Thioredoxin"/>
    <property type="match status" value="1"/>
</dbReference>
<accession>A0A5J4Z3L9</accession>
<dbReference type="SUPFAM" id="SSF52833">
    <property type="entry name" value="Thioredoxin-like"/>
    <property type="match status" value="3"/>
</dbReference>
<organism evidence="6 7">
    <name type="scientific">Porphyridium purpureum</name>
    <name type="common">Red alga</name>
    <name type="synonym">Porphyridium cruentum</name>
    <dbReference type="NCBI Taxonomy" id="35688"/>
    <lineage>
        <taxon>Eukaryota</taxon>
        <taxon>Rhodophyta</taxon>
        <taxon>Bangiophyceae</taxon>
        <taxon>Porphyridiales</taxon>
        <taxon>Porphyridiaceae</taxon>
        <taxon>Porphyridium</taxon>
    </lineage>
</organism>
<evidence type="ECO:0000256" key="2">
    <source>
        <dbReference type="ARBA" id="ARBA00023004"/>
    </source>
</evidence>
<keyword evidence="2" id="KW-0408">Iron</keyword>
<feature type="domain" description="Glutaredoxin" evidence="5">
    <location>
        <begin position="129"/>
        <end position="194"/>
    </location>
</feature>
<dbReference type="GO" id="GO:0005634">
    <property type="term" value="C:nucleus"/>
    <property type="evidence" value="ECO:0007669"/>
    <property type="project" value="TreeGrafter"/>
</dbReference>
<sequence>MEPVMTPGELAALLKTERRPCVIHFYADDAAALCEQVDGVLSTLAKRYDAPEMLLFLRVRAGSQTKHLCRSFEVRAAPTVLLVDENLNVVERVQGPDAPRITQYVERLAEDAAARLEKRISAIIASHRIMLFMKGTHPDDAKCKFSREIVSILREHGIAFGTYDILSDRSVREGLKKRAQWPTYPQLYCAGELIGGVDIVREMARNNTLREELGGSDVPSDEQARDALNARLEKLIRQERVMLFMKGDPETPQCGFSAKTVAILRAHQIAFGSFDILRDDDVRQGLKAYAMWPTYPQLYANGDLVGGLDIVQQLAETGALEKELAG</sequence>
<dbReference type="Gene3D" id="3.40.30.10">
    <property type="entry name" value="Glutaredoxin"/>
    <property type="match status" value="3"/>
</dbReference>
<evidence type="ECO:0000313" key="6">
    <source>
        <dbReference type="EMBL" id="KAA8497543.1"/>
    </source>
</evidence>
<protein>
    <submittedName>
        <fullName evidence="6">Glutaredoxin-3</fullName>
    </submittedName>
</protein>
<evidence type="ECO:0000259" key="5">
    <source>
        <dbReference type="Pfam" id="PF00462"/>
    </source>
</evidence>
<dbReference type="Proteomes" id="UP000324585">
    <property type="component" value="Unassembled WGS sequence"/>
</dbReference>
<dbReference type="AlphaFoldDB" id="A0A5J4Z3L9"/>
<dbReference type="EMBL" id="VRMN01000001">
    <property type="protein sequence ID" value="KAA8497543.1"/>
    <property type="molecule type" value="Genomic_DNA"/>
</dbReference>
<dbReference type="PANTHER" id="PTHR10293:SF73">
    <property type="entry name" value="GLUTAREDOXIN-3"/>
    <property type="match status" value="1"/>
</dbReference>
<dbReference type="InterPro" id="IPR004480">
    <property type="entry name" value="Monothiol_GRX-rel"/>
</dbReference>
<dbReference type="InterPro" id="IPR013766">
    <property type="entry name" value="Thioredoxin_domain"/>
</dbReference>